<reference evidence="1" key="1">
    <citation type="submission" date="2018-02" db="EMBL/GenBank/DDBJ databases">
        <title>Rhizophora mucronata_Transcriptome.</title>
        <authorList>
            <person name="Meera S.P."/>
            <person name="Sreeshan A."/>
            <person name="Augustine A."/>
        </authorList>
    </citation>
    <scope>NUCLEOTIDE SEQUENCE</scope>
    <source>
        <tissue evidence="1">Leaf</tissue>
    </source>
</reference>
<proteinExistence type="predicted"/>
<organism evidence="1">
    <name type="scientific">Rhizophora mucronata</name>
    <name type="common">Asiatic mangrove</name>
    <dbReference type="NCBI Taxonomy" id="61149"/>
    <lineage>
        <taxon>Eukaryota</taxon>
        <taxon>Viridiplantae</taxon>
        <taxon>Streptophyta</taxon>
        <taxon>Embryophyta</taxon>
        <taxon>Tracheophyta</taxon>
        <taxon>Spermatophyta</taxon>
        <taxon>Magnoliopsida</taxon>
        <taxon>eudicotyledons</taxon>
        <taxon>Gunneridae</taxon>
        <taxon>Pentapetalae</taxon>
        <taxon>rosids</taxon>
        <taxon>fabids</taxon>
        <taxon>Malpighiales</taxon>
        <taxon>Rhizophoraceae</taxon>
        <taxon>Rhizophora</taxon>
    </lineage>
</organism>
<protein>
    <submittedName>
        <fullName evidence="1">Uncharacterized protein</fullName>
    </submittedName>
</protein>
<evidence type="ECO:0000313" key="1">
    <source>
        <dbReference type="EMBL" id="MBX68670.1"/>
    </source>
</evidence>
<dbReference type="EMBL" id="GGEC01088186">
    <property type="protein sequence ID" value="MBX68670.1"/>
    <property type="molecule type" value="Transcribed_RNA"/>
</dbReference>
<sequence length="27" mass="3161">MATEKSTRVLKHWSVFGEKYFKVGHHG</sequence>
<accession>A0A2P2QNT1</accession>
<dbReference type="AlphaFoldDB" id="A0A2P2QNT1"/>
<name>A0A2P2QNT1_RHIMU</name>